<protein>
    <recommendedName>
        <fullName evidence="2">Protein kinase domain-containing protein</fullName>
    </recommendedName>
</protein>
<dbReference type="PROSITE" id="PS50011">
    <property type="entry name" value="PROTEIN_KINASE_DOM"/>
    <property type="match status" value="1"/>
</dbReference>
<dbReference type="GO" id="GO:0005737">
    <property type="term" value="C:cytoplasm"/>
    <property type="evidence" value="ECO:0007669"/>
    <property type="project" value="TreeGrafter"/>
</dbReference>
<dbReference type="GO" id="GO:0005634">
    <property type="term" value="C:nucleus"/>
    <property type="evidence" value="ECO:0007669"/>
    <property type="project" value="TreeGrafter"/>
</dbReference>
<dbReference type="PANTHER" id="PTHR44167:SF24">
    <property type="entry name" value="SERINE_THREONINE-PROTEIN KINASE CHK2"/>
    <property type="match status" value="1"/>
</dbReference>
<dbReference type="AlphaFoldDB" id="A0A6C0BS09"/>
<dbReference type="GO" id="GO:0044773">
    <property type="term" value="P:mitotic DNA damage checkpoint signaling"/>
    <property type="evidence" value="ECO:0007669"/>
    <property type="project" value="TreeGrafter"/>
</dbReference>
<dbReference type="GO" id="GO:0004674">
    <property type="term" value="F:protein serine/threonine kinase activity"/>
    <property type="evidence" value="ECO:0007669"/>
    <property type="project" value="TreeGrafter"/>
</dbReference>
<dbReference type="SMART" id="SM00220">
    <property type="entry name" value="S_TKc"/>
    <property type="match status" value="1"/>
</dbReference>
<name>A0A6C0BS09_9ZZZZ</name>
<feature type="domain" description="Protein kinase" evidence="2">
    <location>
        <begin position="24"/>
        <end position="320"/>
    </location>
</feature>
<reference evidence="3" key="1">
    <citation type="journal article" date="2020" name="Nature">
        <title>Giant virus diversity and host interactions through global metagenomics.</title>
        <authorList>
            <person name="Schulz F."/>
            <person name="Roux S."/>
            <person name="Paez-Espino D."/>
            <person name="Jungbluth S."/>
            <person name="Walsh D.A."/>
            <person name="Denef V.J."/>
            <person name="McMahon K.D."/>
            <person name="Konstantinidis K.T."/>
            <person name="Eloe-Fadrosh E.A."/>
            <person name="Kyrpides N.C."/>
            <person name="Woyke T."/>
        </authorList>
    </citation>
    <scope>NUCLEOTIDE SEQUENCE</scope>
    <source>
        <strain evidence="3">GVMAG-M-3300018416-26</strain>
    </source>
</reference>
<dbReference type="SUPFAM" id="SSF56112">
    <property type="entry name" value="Protein kinase-like (PK-like)"/>
    <property type="match status" value="1"/>
</dbReference>
<evidence type="ECO:0000313" key="3">
    <source>
        <dbReference type="EMBL" id="QHS94414.1"/>
    </source>
</evidence>
<sequence>MTFRIGQKVEPVKFKNDDSNDLTCVPKKLLGQGANGQVYQCGDKPDHVLKLVNDETDALKGEFDFIKWTPTSQPTSQSKEKYKNVAKMYRVQCSDESNIYDKCETEDDVSYLDKNKVIIEQIYTLREYFKKAMAMEKLKDPNAKIEFKKWLIEKLIKAINELHNLGYCHNDLKPANIGVSIKGVSTKGGEIKFIDMGFAVQITEKNKDKYYKITASNINHGITPQYAAPFCFENITHDHHRDNWAIGCVIYDIVNDFKENILFDEDTLLAAIYSVMTINKTQLEARIKKGLDKIIQNEEFTYKHKNDILEKMMGLMTPTLEDETTIYGHKITISDDGTILNYNETEDTKDEVDAKDTQHDQGPKSIETKTVGGFRVIKGRFQTCDSTAQTEENGSVTCDSKHIVPGIVTDKDGENIYITNPTEFKQYLSTKFSQSEQSEQSEQALTVGGKKKHNTGKLITKERYDKEKNKLSKNVSHVRKYNTRQGLVYYIFKKK</sequence>
<evidence type="ECO:0000256" key="1">
    <source>
        <dbReference type="SAM" id="MobiDB-lite"/>
    </source>
</evidence>
<dbReference type="InterPro" id="IPR011009">
    <property type="entry name" value="Kinase-like_dom_sf"/>
</dbReference>
<organism evidence="3">
    <name type="scientific">viral metagenome</name>
    <dbReference type="NCBI Taxonomy" id="1070528"/>
    <lineage>
        <taxon>unclassified sequences</taxon>
        <taxon>metagenomes</taxon>
        <taxon>organismal metagenomes</taxon>
    </lineage>
</organism>
<dbReference type="Gene3D" id="1.10.510.10">
    <property type="entry name" value="Transferase(Phosphotransferase) domain 1"/>
    <property type="match status" value="1"/>
</dbReference>
<accession>A0A6C0BS09</accession>
<dbReference type="Pfam" id="PF00069">
    <property type="entry name" value="Pkinase"/>
    <property type="match status" value="1"/>
</dbReference>
<dbReference type="PANTHER" id="PTHR44167">
    <property type="entry name" value="OVARIAN-SPECIFIC SERINE/THREONINE-PROTEIN KINASE LOK-RELATED"/>
    <property type="match status" value="1"/>
</dbReference>
<proteinExistence type="predicted"/>
<feature type="region of interest" description="Disordered" evidence="1">
    <location>
        <begin position="347"/>
        <end position="366"/>
    </location>
</feature>
<dbReference type="GO" id="GO:0005524">
    <property type="term" value="F:ATP binding"/>
    <property type="evidence" value="ECO:0007669"/>
    <property type="project" value="InterPro"/>
</dbReference>
<dbReference type="InterPro" id="IPR000719">
    <property type="entry name" value="Prot_kinase_dom"/>
</dbReference>
<evidence type="ECO:0000259" key="2">
    <source>
        <dbReference type="PROSITE" id="PS50011"/>
    </source>
</evidence>
<feature type="compositionally biased region" description="Basic and acidic residues" evidence="1">
    <location>
        <begin position="351"/>
        <end position="362"/>
    </location>
</feature>
<dbReference type="EMBL" id="MN739222">
    <property type="protein sequence ID" value="QHS94414.1"/>
    <property type="molecule type" value="Genomic_DNA"/>
</dbReference>